<protein>
    <recommendedName>
        <fullName evidence="7">HSF-type DNA-binding domain-containing protein</fullName>
    </recommendedName>
</protein>
<dbReference type="PANTHER" id="PTHR10015:SF427">
    <property type="entry name" value="HEAT SHOCK FACTOR PROTEIN"/>
    <property type="match status" value="1"/>
</dbReference>
<dbReference type="PRINTS" id="PR00056">
    <property type="entry name" value="HSFDOMAIN"/>
</dbReference>
<feature type="region of interest" description="Disordered" evidence="6">
    <location>
        <begin position="711"/>
        <end position="747"/>
    </location>
</feature>
<comment type="similarity">
    <text evidence="2 5">Belongs to the HSF family.</text>
</comment>
<feature type="compositionally biased region" description="Basic and acidic residues" evidence="6">
    <location>
        <begin position="260"/>
        <end position="277"/>
    </location>
</feature>
<feature type="region of interest" description="Disordered" evidence="6">
    <location>
        <begin position="249"/>
        <end position="281"/>
    </location>
</feature>
<dbReference type="GO" id="GO:0043565">
    <property type="term" value="F:sequence-specific DNA binding"/>
    <property type="evidence" value="ECO:0007669"/>
    <property type="project" value="InterPro"/>
</dbReference>
<feature type="compositionally biased region" description="Low complexity" evidence="6">
    <location>
        <begin position="446"/>
        <end position="457"/>
    </location>
</feature>
<sequence length="747" mass="81815">MSSRKRRAPGASPISQQNTYQGPGPVASDHFMNWSDSNTGTGNMSGFDPALYEGMDFAGNISQPPTHNRVVSLDGLGGSPDMSSNQLVRRNPNQQLAARGQTAWETFNQNQSGAWETAGTDDDEELARKAEVAKKDAQAKRKQIPPFVQKLSSFLEHNKNTNLICWSDDGNSFVVLDEDEFAKTLIPELFKHNNYASFVRQLNMYGFHKKVGLSDNSMKASEAKAKAPSEYYNKYFKRGRPELLWLIQKPKNAPAGPKRKRDDEAKQGDSDDDRKFVPDGGGGLFEDLAVRANQDMAMIPRSEYNSLRAEVRTLQQQQKVISNVLGQIRRQNDQLYQQATAFQTLHDRHENSINAILTFLATFYNRSLEGNSNGIDLSQMFGPAVPAQSQHGNVVDVGDYTEKPIAKSPQMPRTKRTLLLPAPAPREDEVTGIRATTLSPSVKESTTTPIPETTPQPSVTPSAAPQRRRPTPMANSHTNRDDTPRLPLKVDTDSPPQSTIPLLENDEIMSAIQNVNASTGQYSRSPQVDLPAALNNYQTQDGNTPLTAQQRNDVLSLMANNTSAASPNSAIATNTNNALVNPQPPPMPDLSHFAATQSQLDILQHMSEQQNSRVQSLQERLQPLSPSGQIPGLEENSYFGNAVLGDPGTYDLDADLFTQGDDFFPPGNVSGDASLPDLGYQLADPAPGVDLGNGDVDFDFGDANHLSANVTDNRVESVSSSATSPAATVEEVEDETRMKRSPKRRKA</sequence>
<gene>
    <name evidence="8" type="ORF">PDIGIT_LOCUS6409</name>
</gene>
<dbReference type="InterPro" id="IPR036390">
    <property type="entry name" value="WH_DNA-bd_sf"/>
</dbReference>
<dbReference type="FunFam" id="1.10.10.10:FF:000173">
    <property type="entry name" value="Heat shock transcription factor Hsf1"/>
    <property type="match status" value="1"/>
</dbReference>
<dbReference type="OrthoDB" id="60033at2759"/>
<dbReference type="AlphaFoldDB" id="A0A9W4UED9"/>
<keyword evidence="9" id="KW-1185">Reference proteome</keyword>
<dbReference type="SUPFAM" id="SSF46785">
    <property type="entry name" value="Winged helix' DNA-binding domain"/>
    <property type="match status" value="1"/>
</dbReference>
<dbReference type="GO" id="GO:0005634">
    <property type="term" value="C:nucleus"/>
    <property type="evidence" value="ECO:0007669"/>
    <property type="project" value="UniProtKB-SubCell"/>
</dbReference>
<dbReference type="SMART" id="SM00415">
    <property type="entry name" value="HSF"/>
    <property type="match status" value="1"/>
</dbReference>
<comment type="caution">
    <text evidence="8">The sequence shown here is derived from an EMBL/GenBank/DDBJ whole genome shotgun (WGS) entry which is preliminary data.</text>
</comment>
<keyword evidence="4" id="KW-0539">Nucleus</keyword>
<dbReference type="Proteomes" id="UP001152607">
    <property type="component" value="Unassembled WGS sequence"/>
</dbReference>
<dbReference type="GO" id="GO:0003700">
    <property type="term" value="F:DNA-binding transcription factor activity"/>
    <property type="evidence" value="ECO:0007669"/>
    <property type="project" value="InterPro"/>
</dbReference>
<evidence type="ECO:0000313" key="8">
    <source>
        <dbReference type="EMBL" id="CAI6333371.1"/>
    </source>
</evidence>
<feature type="region of interest" description="Disordered" evidence="6">
    <location>
        <begin position="422"/>
        <end position="501"/>
    </location>
</feature>
<feature type="compositionally biased region" description="Basic and acidic residues" evidence="6">
    <location>
        <begin position="478"/>
        <end position="492"/>
    </location>
</feature>
<evidence type="ECO:0000256" key="4">
    <source>
        <dbReference type="ARBA" id="ARBA00023242"/>
    </source>
</evidence>
<dbReference type="Gene3D" id="1.10.10.10">
    <property type="entry name" value="Winged helix-like DNA-binding domain superfamily/Winged helix DNA-binding domain"/>
    <property type="match status" value="1"/>
</dbReference>
<evidence type="ECO:0000256" key="3">
    <source>
        <dbReference type="ARBA" id="ARBA00023125"/>
    </source>
</evidence>
<comment type="subcellular location">
    <subcellularLocation>
        <location evidence="1">Nucleus</location>
    </subcellularLocation>
</comment>
<feature type="domain" description="HSF-type DNA-binding" evidence="7">
    <location>
        <begin position="143"/>
        <end position="250"/>
    </location>
</feature>
<dbReference type="EMBL" id="CAOQHR010000004">
    <property type="protein sequence ID" value="CAI6333371.1"/>
    <property type="molecule type" value="Genomic_DNA"/>
</dbReference>
<accession>A0A9W4UED9</accession>
<dbReference type="InterPro" id="IPR000232">
    <property type="entry name" value="HSF_DNA-bd"/>
</dbReference>
<dbReference type="InterPro" id="IPR036388">
    <property type="entry name" value="WH-like_DNA-bd_sf"/>
</dbReference>
<reference evidence="8" key="1">
    <citation type="submission" date="2023-01" db="EMBL/GenBank/DDBJ databases">
        <authorList>
            <person name="Van Ghelder C."/>
            <person name="Rancurel C."/>
        </authorList>
    </citation>
    <scope>NUCLEOTIDE SEQUENCE</scope>
    <source>
        <strain evidence="8">CNCM I-4278</strain>
    </source>
</reference>
<evidence type="ECO:0000256" key="1">
    <source>
        <dbReference type="ARBA" id="ARBA00004123"/>
    </source>
</evidence>
<organism evidence="8 9">
    <name type="scientific">Periconia digitata</name>
    <dbReference type="NCBI Taxonomy" id="1303443"/>
    <lineage>
        <taxon>Eukaryota</taxon>
        <taxon>Fungi</taxon>
        <taxon>Dikarya</taxon>
        <taxon>Ascomycota</taxon>
        <taxon>Pezizomycotina</taxon>
        <taxon>Dothideomycetes</taxon>
        <taxon>Pleosporomycetidae</taxon>
        <taxon>Pleosporales</taxon>
        <taxon>Massarineae</taxon>
        <taxon>Periconiaceae</taxon>
        <taxon>Periconia</taxon>
    </lineage>
</organism>
<evidence type="ECO:0000256" key="6">
    <source>
        <dbReference type="SAM" id="MobiDB-lite"/>
    </source>
</evidence>
<keyword evidence="3" id="KW-0238">DNA-binding</keyword>
<dbReference type="Pfam" id="PF00447">
    <property type="entry name" value="HSF_DNA-bind"/>
    <property type="match status" value="1"/>
</dbReference>
<name>A0A9W4UED9_9PLEO</name>
<dbReference type="PANTHER" id="PTHR10015">
    <property type="entry name" value="HEAT SHOCK TRANSCRIPTION FACTOR"/>
    <property type="match status" value="1"/>
</dbReference>
<evidence type="ECO:0000313" key="9">
    <source>
        <dbReference type="Proteomes" id="UP001152607"/>
    </source>
</evidence>
<feature type="compositionally biased region" description="Polar residues" evidence="6">
    <location>
        <begin position="434"/>
        <end position="445"/>
    </location>
</feature>
<feature type="region of interest" description="Disordered" evidence="6">
    <location>
        <begin position="1"/>
        <end position="40"/>
    </location>
</feature>
<evidence type="ECO:0000259" key="7">
    <source>
        <dbReference type="SMART" id="SM00415"/>
    </source>
</evidence>
<feature type="compositionally biased region" description="Low complexity" evidence="6">
    <location>
        <begin position="716"/>
        <end position="729"/>
    </location>
</feature>
<evidence type="ECO:0000256" key="2">
    <source>
        <dbReference type="ARBA" id="ARBA00006403"/>
    </source>
</evidence>
<proteinExistence type="inferred from homology"/>
<evidence type="ECO:0000256" key="5">
    <source>
        <dbReference type="RuleBase" id="RU004020"/>
    </source>
</evidence>